<dbReference type="EMBL" id="CP058559">
    <property type="protein sequence ID" value="QNO14685.1"/>
    <property type="molecule type" value="Genomic_DNA"/>
</dbReference>
<evidence type="ECO:0000259" key="2">
    <source>
        <dbReference type="Pfam" id="PF00149"/>
    </source>
</evidence>
<dbReference type="SUPFAM" id="SSF56300">
    <property type="entry name" value="Metallo-dependent phosphatases"/>
    <property type="match status" value="1"/>
</dbReference>
<dbReference type="InterPro" id="IPR004843">
    <property type="entry name" value="Calcineurin-like_PHP"/>
</dbReference>
<dbReference type="InterPro" id="IPR051158">
    <property type="entry name" value="Metallophosphoesterase_sf"/>
</dbReference>
<reference evidence="3 4" key="1">
    <citation type="submission" date="2020-07" db="EMBL/GenBank/DDBJ databases">
        <title>Alkalicella. sp. LB2 genome.</title>
        <authorList>
            <person name="Postec A."/>
            <person name="Quemeneur M."/>
        </authorList>
    </citation>
    <scope>NUCLEOTIDE SEQUENCE [LARGE SCALE GENOMIC DNA]</scope>
    <source>
        <strain evidence="3 4">LB2</strain>
    </source>
</reference>
<feature type="transmembrane region" description="Helical" evidence="1">
    <location>
        <begin position="35"/>
        <end position="57"/>
    </location>
</feature>
<dbReference type="GO" id="GO:0016787">
    <property type="term" value="F:hydrolase activity"/>
    <property type="evidence" value="ECO:0007669"/>
    <property type="project" value="InterPro"/>
</dbReference>
<proteinExistence type="predicted"/>
<evidence type="ECO:0000313" key="3">
    <source>
        <dbReference type="EMBL" id="QNO14685.1"/>
    </source>
</evidence>
<keyword evidence="1" id="KW-0812">Transmembrane</keyword>
<dbReference type="AlphaFoldDB" id="A0A7G9W7M3"/>
<dbReference type="RefSeq" id="WP_213168583.1">
    <property type="nucleotide sequence ID" value="NZ_CP058559.1"/>
</dbReference>
<gene>
    <name evidence="3" type="ORF">HYG86_07740</name>
</gene>
<evidence type="ECO:0000256" key="1">
    <source>
        <dbReference type="SAM" id="Phobius"/>
    </source>
</evidence>
<name>A0A7G9W7M3_ALKCA</name>
<sequence length="360" mass="40055">MKKILLIALGLFMFMAIYGGMNYYVYKSIVAGIEIAGITLILVRLSFWVLGTAYIGGQILKRKVTTSNLTYLGSVWMGILGISMTIFLVRDLSAWLLPIDNDLYLVAYMIILIMIIYSFFKVKAGPKIKCVDINRSKNNGKSTSIIHLADIHLGVMTSEKWLEDVVKKVNDLNGDMVVITGDMVDDSFHIVKKFAPKMASIKAKNGVFAVAGNHEHYQGIHNFYEFCKAANITVLDNESIMVDDKINLIGIDDNLVKSGTLYQKVGELIGKDKDSYNVLLLHQPVGFNKLSEMGVHLQLSGHTHKGQLPPLNMLVPIKYPYSYGLHSLGNSHIYTTSGTGTWGPPMRLFTNSEIVRINVS</sequence>
<accession>A0A7G9W7M3</accession>
<dbReference type="KEGG" id="acae:HYG86_07740"/>
<feature type="transmembrane region" description="Helical" evidence="1">
    <location>
        <begin position="101"/>
        <end position="120"/>
    </location>
</feature>
<keyword evidence="4" id="KW-1185">Reference proteome</keyword>
<feature type="domain" description="Calcineurin-like phosphoesterase" evidence="2">
    <location>
        <begin position="144"/>
        <end position="305"/>
    </location>
</feature>
<organism evidence="3 4">
    <name type="scientific">Alkalicella caledoniensis</name>
    <dbReference type="NCBI Taxonomy" id="2731377"/>
    <lineage>
        <taxon>Bacteria</taxon>
        <taxon>Bacillati</taxon>
        <taxon>Bacillota</taxon>
        <taxon>Clostridia</taxon>
        <taxon>Eubacteriales</taxon>
        <taxon>Proteinivoracaceae</taxon>
        <taxon>Alkalicella</taxon>
    </lineage>
</organism>
<dbReference type="InterPro" id="IPR029052">
    <property type="entry name" value="Metallo-depent_PP-like"/>
</dbReference>
<protein>
    <submittedName>
        <fullName evidence="3">Metallophosphoesterase</fullName>
    </submittedName>
</protein>
<dbReference type="PANTHER" id="PTHR31302">
    <property type="entry name" value="TRANSMEMBRANE PROTEIN WITH METALLOPHOSPHOESTERASE DOMAIN-RELATED"/>
    <property type="match status" value="1"/>
</dbReference>
<dbReference type="Proteomes" id="UP000516160">
    <property type="component" value="Chromosome"/>
</dbReference>
<keyword evidence="1" id="KW-1133">Transmembrane helix</keyword>
<dbReference type="PANTHER" id="PTHR31302:SF0">
    <property type="entry name" value="TRANSMEMBRANE PROTEIN WITH METALLOPHOSPHOESTERASE DOMAIN"/>
    <property type="match status" value="1"/>
</dbReference>
<keyword evidence="1" id="KW-0472">Membrane</keyword>
<dbReference type="Pfam" id="PF00149">
    <property type="entry name" value="Metallophos"/>
    <property type="match status" value="1"/>
</dbReference>
<dbReference type="CDD" id="cd07385">
    <property type="entry name" value="MPP_YkuE_C"/>
    <property type="match status" value="1"/>
</dbReference>
<feature type="transmembrane region" description="Helical" evidence="1">
    <location>
        <begin position="69"/>
        <end position="89"/>
    </location>
</feature>
<evidence type="ECO:0000313" key="4">
    <source>
        <dbReference type="Proteomes" id="UP000516160"/>
    </source>
</evidence>
<dbReference type="Gene3D" id="3.60.21.10">
    <property type="match status" value="1"/>
</dbReference>